<keyword evidence="5" id="KW-0694">RNA-binding</keyword>
<keyword evidence="7" id="KW-0687">Ribonucleoprotein</keyword>
<keyword evidence="2" id="KW-0678">Repressor</keyword>
<name>A0A478FRP8_9MOLU</name>
<dbReference type="AlphaFoldDB" id="A0A478FRP8"/>
<accession>A0A478FRP8</accession>
<comment type="caution">
    <text evidence="10">The sequence shown here is derived from an EMBL/GenBank/DDBJ whole genome shotgun (WGS) entry which is preliminary data.</text>
</comment>
<dbReference type="Pfam" id="PF00687">
    <property type="entry name" value="Ribosomal_L1"/>
    <property type="match status" value="1"/>
</dbReference>
<dbReference type="CDD" id="cd00403">
    <property type="entry name" value="Ribosomal_L1"/>
    <property type="match status" value="1"/>
</dbReference>
<keyword evidence="4" id="KW-0810">Translation regulation</keyword>
<dbReference type="GO" id="GO:0003735">
    <property type="term" value="F:structural constituent of ribosome"/>
    <property type="evidence" value="ECO:0007669"/>
    <property type="project" value="InterPro"/>
</dbReference>
<dbReference type="PIRSF" id="PIRSF002155">
    <property type="entry name" value="Ribosomal_L1"/>
    <property type="match status" value="1"/>
</dbReference>
<dbReference type="GO" id="GO:0015934">
    <property type="term" value="C:large ribosomal subunit"/>
    <property type="evidence" value="ECO:0007669"/>
    <property type="project" value="InterPro"/>
</dbReference>
<organism evidence="10 11">
    <name type="scientific">Candidatus Mycoplasma haematohominis</name>
    <dbReference type="NCBI Taxonomy" id="1494318"/>
    <lineage>
        <taxon>Bacteria</taxon>
        <taxon>Bacillati</taxon>
        <taxon>Mycoplasmatota</taxon>
        <taxon>Mollicutes</taxon>
        <taxon>Mycoplasmataceae</taxon>
        <taxon>Mycoplasma</taxon>
    </lineage>
</organism>
<evidence type="ECO:0000256" key="6">
    <source>
        <dbReference type="ARBA" id="ARBA00022980"/>
    </source>
</evidence>
<evidence type="ECO:0000313" key="11">
    <source>
        <dbReference type="Proteomes" id="UP000324831"/>
    </source>
</evidence>
<dbReference type="GO" id="GO:0019843">
    <property type="term" value="F:rRNA binding"/>
    <property type="evidence" value="ECO:0007669"/>
    <property type="project" value="UniProtKB-KW"/>
</dbReference>
<keyword evidence="6 10" id="KW-0689">Ribosomal protein</keyword>
<dbReference type="GO" id="GO:0006417">
    <property type="term" value="P:regulation of translation"/>
    <property type="evidence" value="ECO:0007669"/>
    <property type="project" value="UniProtKB-KW"/>
</dbReference>
<dbReference type="GO" id="GO:0006412">
    <property type="term" value="P:translation"/>
    <property type="evidence" value="ECO:0007669"/>
    <property type="project" value="InterPro"/>
</dbReference>
<dbReference type="PANTHER" id="PTHR36427:SF3">
    <property type="entry name" value="LARGE RIBOSOMAL SUBUNIT PROTEIN UL1M"/>
    <property type="match status" value="1"/>
</dbReference>
<sequence length="214" mass="24144">MSKTKYTISSAIDMLSEVKERKFKETVEIAVKLNLNTKKPEHNFKDLCVLPHSLDKKSKILVVDDSLSNEEIKALDVDYCGGKEIIEQIKEGWVDFDVVLTTAKMMPMFSKLGKILGPRNLMPSPKLGTVVTDIKKAVAEFKKGKVSIKNDSFGNVHFVIGKRDFPKEKLIENFNFAIDLIKNKKPKTLKGKYIEKVFLTTTMGPSFSIDITTI</sequence>
<evidence type="ECO:0000256" key="9">
    <source>
        <dbReference type="ARBA" id="ARBA00035452"/>
    </source>
</evidence>
<evidence type="ECO:0000256" key="2">
    <source>
        <dbReference type="ARBA" id="ARBA00022491"/>
    </source>
</evidence>
<reference evidence="10 11" key="1">
    <citation type="submission" date="2019-01" db="EMBL/GenBank/DDBJ databases">
        <title>Draft genome sequences of Candidatus Mycoplasma haemohominis SWG34-3 identified from a patient with pyrexia, anemia and liver dysfunction.</title>
        <authorList>
            <person name="Sekizuka T."/>
            <person name="Hattori N."/>
            <person name="Katano H."/>
            <person name="Takuma T."/>
            <person name="Ito T."/>
            <person name="Arai N."/>
            <person name="Yanai R."/>
            <person name="Ishii S."/>
            <person name="Miura Y."/>
            <person name="Tokunaga T."/>
            <person name="Watanabe H."/>
            <person name="Nomura N."/>
            <person name="Eguchi J."/>
            <person name="Arai T."/>
            <person name="Hasegawa H."/>
            <person name="Nakamaki T."/>
            <person name="Wakita T."/>
            <person name="Niki Y."/>
            <person name="Kuroda M."/>
        </authorList>
    </citation>
    <scope>NUCLEOTIDE SEQUENCE [LARGE SCALE GENOMIC DNA]</scope>
    <source>
        <strain evidence="10">SWG34-3</strain>
    </source>
</reference>
<proteinExistence type="inferred from homology"/>
<dbReference type="InterPro" id="IPR005878">
    <property type="entry name" value="Ribosom_uL1_bac-type"/>
</dbReference>
<dbReference type="EMBL" id="BIMN01000001">
    <property type="protein sequence ID" value="GCE63036.1"/>
    <property type="molecule type" value="Genomic_DNA"/>
</dbReference>
<dbReference type="RefSeq" id="WP_216082633.1">
    <property type="nucleotide sequence ID" value="NZ_CACTIB010000004.1"/>
</dbReference>
<dbReference type="InterPro" id="IPR023674">
    <property type="entry name" value="Ribosomal_uL1-like"/>
</dbReference>
<dbReference type="InterPro" id="IPR002143">
    <property type="entry name" value="Ribosomal_uL1"/>
</dbReference>
<keyword evidence="3" id="KW-0699">rRNA-binding</keyword>
<evidence type="ECO:0000313" key="10">
    <source>
        <dbReference type="EMBL" id="GCE63036.1"/>
    </source>
</evidence>
<dbReference type="Gene3D" id="3.30.190.20">
    <property type="match status" value="1"/>
</dbReference>
<dbReference type="Proteomes" id="UP000324831">
    <property type="component" value="Unassembled WGS sequence"/>
</dbReference>
<dbReference type="PANTHER" id="PTHR36427">
    <property type="entry name" value="54S RIBOSOMAL PROTEIN L1, MITOCHONDRIAL"/>
    <property type="match status" value="1"/>
</dbReference>
<evidence type="ECO:0000256" key="5">
    <source>
        <dbReference type="ARBA" id="ARBA00022884"/>
    </source>
</evidence>
<evidence type="ECO:0000256" key="3">
    <source>
        <dbReference type="ARBA" id="ARBA00022730"/>
    </source>
</evidence>
<comment type="similarity">
    <text evidence="1">Belongs to the universal ribosomal protein uL1 family.</text>
</comment>
<dbReference type="SUPFAM" id="SSF56808">
    <property type="entry name" value="Ribosomal protein L1"/>
    <property type="match status" value="1"/>
</dbReference>
<dbReference type="FunFam" id="3.40.50.790:FF:000001">
    <property type="entry name" value="50S ribosomal protein L1"/>
    <property type="match status" value="1"/>
</dbReference>
<evidence type="ECO:0000256" key="8">
    <source>
        <dbReference type="ARBA" id="ARBA00035241"/>
    </source>
</evidence>
<evidence type="ECO:0000256" key="4">
    <source>
        <dbReference type="ARBA" id="ARBA00022845"/>
    </source>
</evidence>
<dbReference type="InterPro" id="IPR016095">
    <property type="entry name" value="Ribosomal_uL1_3-a/b-sand"/>
</dbReference>
<dbReference type="Gene3D" id="3.40.50.790">
    <property type="match status" value="1"/>
</dbReference>
<dbReference type="InterPro" id="IPR028364">
    <property type="entry name" value="Ribosomal_uL1/biogenesis"/>
</dbReference>
<evidence type="ECO:0000256" key="7">
    <source>
        <dbReference type="ARBA" id="ARBA00023274"/>
    </source>
</evidence>
<evidence type="ECO:0000256" key="1">
    <source>
        <dbReference type="ARBA" id="ARBA00010531"/>
    </source>
</evidence>
<protein>
    <recommendedName>
        <fullName evidence="8">Large ribosomal subunit protein uL1</fullName>
    </recommendedName>
    <alternativeName>
        <fullName evidence="9">50S ribosomal protein L1</fullName>
    </alternativeName>
</protein>
<gene>
    <name evidence="10" type="primary">rplA</name>
    <name evidence="10" type="ORF">MHSWG343_00140</name>
</gene>
<dbReference type="NCBIfam" id="TIGR01169">
    <property type="entry name" value="rplA_bact"/>
    <property type="match status" value="1"/>
</dbReference>